<keyword evidence="2" id="KW-1185">Reference proteome</keyword>
<reference evidence="1" key="1">
    <citation type="submission" date="2021-02" db="EMBL/GenBank/DDBJ databases">
        <authorList>
            <consortium name="DOE Joint Genome Institute"/>
            <person name="Ahrendt S."/>
            <person name="Looney B.P."/>
            <person name="Miyauchi S."/>
            <person name="Morin E."/>
            <person name="Drula E."/>
            <person name="Courty P.E."/>
            <person name="Chicoki N."/>
            <person name="Fauchery L."/>
            <person name="Kohler A."/>
            <person name="Kuo A."/>
            <person name="Labutti K."/>
            <person name="Pangilinan J."/>
            <person name="Lipzen A."/>
            <person name="Riley R."/>
            <person name="Andreopoulos W."/>
            <person name="He G."/>
            <person name="Johnson J."/>
            <person name="Barry K.W."/>
            <person name="Grigoriev I.V."/>
            <person name="Nagy L."/>
            <person name="Hibbett D."/>
            <person name="Henrissat B."/>
            <person name="Matheny P.B."/>
            <person name="Labbe J."/>
            <person name="Martin F."/>
        </authorList>
    </citation>
    <scope>NUCLEOTIDE SEQUENCE</scope>
    <source>
        <strain evidence="1">FP105234-sp</strain>
    </source>
</reference>
<proteinExistence type="predicted"/>
<evidence type="ECO:0000313" key="1">
    <source>
        <dbReference type="EMBL" id="KAI0042502.1"/>
    </source>
</evidence>
<dbReference type="EMBL" id="MU276063">
    <property type="protein sequence ID" value="KAI0042502.1"/>
    <property type="molecule type" value="Genomic_DNA"/>
</dbReference>
<name>A0ACB8REQ8_9AGAM</name>
<evidence type="ECO:0000313" key="2">
    <source>
        <dbReference type="Proteomes" id="UP000814033"/>
    </source>
</evidence>
<sequence length="107" mass="11681">MTGSRGSSSRLRGRLSAMPTMPLDILFEILSYLPPGDLIQVARASKPFRLVLLSPSQSALLWRRSFALVPDVPACPGDMSEPAWAHLLFGGSYCYVSALKTSHLLSF</sequence>
<dbReference type="Proteomes" id="UP000814033">
    <property type="component" value="Unassembled WGS sequence"/>
</dbReference>
<reference evidence="1" key="2">
    <citation type="journal article" date="2022" name="New Phytol.">
        <title>Evolutionary transition to the ectomycorrhizal habit in the genomes of a hyperdiverse lineage of mushroom-forming fungi.</title>
        <authorList>
            <person name="Looney B."/>
            <person name="Miyauchi S."/>
            <person name="Morin E."/>
            <person name="Drula E."/>
            <person name="Courty P.E."/>
            <person name="Kohler A."/>
            <person name="Kuo A."/>
            <person name="LaButti K."/>
            <person name="Pangilinan J."/>
            <person name="Lipzen A."/>
            <person name="Riley R."/>
            <person name="Andreopoulos W."/>
            <person name="He G."/>
            <person name="Johnson J."/>
            <person name="Nolan M."/>
            <person name="Tritt A."/>
            <person name="Barry K.W."/>
            <person name="Grigoriev I.V."/>
            <person name="Nagy L.G."/>
            <person name="Hibbett D."/>
            <person name="Henrissat B."/>
            <person name="Matheny P.B."/>
            <person name="Labbe J."/>
            <person name="Martin F.M."/>
        </authorList>
    </citation>
    <scope>NUCLEOTIDE SEQUENCE</scope>
    <source>
        <strain evidence="1">FP105234-sp</strain>
    </source>
</reference>
<protein>
    <submittedName>
        <fullName evidence="1">Uncharacterized protein</fullName>
    </submittedName>
</protein>
<accession>A0ACB8REQ8</accession>
<organism evidence="1 2">
    <name type="scientific">Auriscalpium vulgare</name>
    <dbReference type="NCBI Taxonomy" id="40419"/>
    <lineage>
        <taxon>Eukaryota</taxon>
        <taxon>Fungi</taxon>
        <taxon>Dikarya</taxon>
        <taxon>Basidiomycota</taxon>
        <taxon>Agaricomycotina</taxon>
        <taxon>Agaricomycetes</taxon>
        <taxon>Russulales</taxon>
        <taxon>Auriscalpiaceae</taxon>
        <taxon>Auriscalpium</taxon>
    </lineage>
</organism>
<gene>
    <name evidence="1" type="ORF">FA95DRAFT_1547532</name>
</gene>
<comment type="caution">
    <text evidence="1">The sequence shown here is derived from an EMBL/GenBank/DDBJ whole genome shotgun (WGS) entry which is preliminary data.</text>
</comment>